<evidence type="ECO:0000256" key="1">
    <source>
        <dbReference type="SAM" id="MobiDB-lite"/>
    </source>
</evidence>
<name>H1VSY1_COLHI</name>
<gene>
    <name evidence="3" type="ORF">CH063_13069</name>
</gene>
<organism evidence="3 4">
    <name type="scientific">Colletotrichum higginsianum (strain IMI 349063)</name>
    <name type="common">Crucifer anthracnose fungus</name>
    <dbReference type="NCBI Taxonomy" id="759273"/>
    <lineage>
        <taxon>Eukaryota</taxon>
        <taxon>Fungi</taxon>
        <taxon>Dikarya</taxon>
        <taxon>Ascomycota</taxon>
        <taxon>Pezizomycotina</taxon>
        <taxon>Sordariomycetes</taxon>
        <taxon>Hypocreomycetidae</taxon>
        <taxon>Glomerellales</taxon>
        <taxon>Glomerellaceae</taxon>
        <taxon>Colletotrichum</taxon>
        <taxon>Colletotrichum destructivum species complex</taxon>
    </lineage>
</organism>
<protein>
    <submittedName>
        <fullName evidence="3">Uncharacterized protein</fullName>
    </submittedName>
</protein>
<proteinExistence type="predicted"/>
<feature type="non-terminal residue" evidence="3">
    <location>
        <position position="83"/>
    </location>
</feature>
<dbReference type="EMBL" id="CACQ02006027">
    <property type="protein sequence ID" value="CCF43339.1"/>
    <property type="molecule type" value="Genomic_DNA"/>
</dbReference>
<dbReference type="VEuPathDB" id="FungiDB:CH63R_04012"/>
<dbReference type="HOGENOM" id="CLU_2549095_0_0_1"/>
<dbReference type="AlphaFoldDB" id="H1VSY1"/>
<feature type="transmembrane region" description="Helical" evidence="2">
    <location>
        <begin position="65"/>
        <end position="82"/>
    </location>
</feature>
<reference evidence="4" key="1">
    <citation type="journal article" date="2012" name="Nat. Genet.">
        <title>Lifestyle transitions in plant pathogenic Colletotrichum fungi deciphered by genome and transcriptome analyses.</title>
        <authorList>
            <person name="O'Connell R.J."/>
            <person name="Thon M.R."/>
            <person name="Hacquard S."/>
            <person name="Amyotte S.G."/>
            <person name="Kleemann J."/>
            <person name="Torres M.F."/>
            <person name="Damm U."/>
            <person name="Buiate E.A."/>
            <person name="Epstein L."/>
            <person name="Alkan N."/>
            <person name="Altmueller J."/>
            <person name="Alvarado-Balderrama L."/>
            <person name="Bauser C.A."/>
            <person name="Becker C."/>
            <person name="Birren B.W."/>
            <person name="Chen Z."/>
            <person name="Choi J."/>
            <person name="Crouch J.A."/>
            <person name="Duvick J.P."/>
            <person name="Farman M.A."/>
            <person name="Gan P."/>
            <person name="Heiman D."/>
            <person name="Henrissat B."/>
            <person name="Howard R.J."/>
            <person name="Kabbage M."/>
            <person name="Koch C."/>
            <person name="Kracher B."/>
            <person name="Kubo Y."/>
            <person name="Law A.D."/>
            <person name="Lebrun M.-H."/>
            <person name="Lee Y.-H."/>
            <person name="Miyara I."/>
            <person name="Moore N."/>
            <person name="Neumann U."/>
            <person name="Nordstroem K."/>
            <person name="Panaccione D.G."/>
            <person name="Panstruga R."/>
            <person name="Place M."/>
            <person name="Proctor R.H."/>
            <person name="Prusky D."/>
            <person name="Rech G."/>
            <person name="Reinhardt R."/>
            <person name="Rollins J.A."/>
            <person name="Rounsley S."/>
            <person name="Schardl C.L."/>
            <person name="Schwartz D.C."/>
            <person name="Shenoy N."/>
            <person name="Shirasu K."/>
            <person name="Sikhakolli U.R."/>
            <person name="Stueber K."/>
            <person name="Sukno S.A."/>
            <person name="Sweigard J.A."/>
            <person name="Takano Y."/>
            <person name="Takahara H."/>
            <person name="Trail F."/>
            <person name="van der Does H.C."/>
            <person name="Voll L.M."/>
            <person name="Will I."/>
            <person name="Young S."/>
            <person name="Zeng Q."/>
            <person name="Zhang J."/>
            <person name="Zhou S."/>
            <person name="Dickman M.B."/>
            <person name="Schulze-Lefert P."/>
            <person name="Ver Loren van Themaat E."/>
            <person name="Ma L.-J."/>
            <person name="Vaillancourt L.J."/>
        </authorList>
    </citation>
    <scope>NUCLEOTIDE SEQUENCE [LARGE SCALE GENOMIC DNA]</scope>
    <source>
        <strain evidence="4">IMI 349063</strain>
    </source>
</reference>
<evidence type="ECO:0000313" key="4">
    <source>
        <dbReference type="Proteomes" id="UP000007174"/>
    </source>
</evidence>
<keyword evidence="2" id="KW-1133">Transmembrane helix</keyword>
<sequence>MFFKKRNEGAAVDTMTPTTDRPASSRTSKTPDDDDDQQRRHHQPAQHALAHTSTTRSEIQYPSGLKLFLIMLSILVSMFLVAL</sequence>
<keyword evidence="2" id="KW-0812">Transmembrane</keyword>
<dbReference type="Proteomes" id="UP000007174">
    <property type="component" value="Unassembled WGS sequence"/>
</dbReference>
<feature type="region of interest" description="Disordered" evidence="1">
    <location>
        <begin position="1"/>
        <end position="56"/>
    </location>
</feature>
<keyword evidence="2" id="KW-0472">Membrane</keyword>
<accession>H1VSY1</accession>
<feature type="compositionally biased region" description="Polar residues" evidence="1">
    <location>
        <begin position="15"/>
        <end position="28"/>
    </location>
</feature>
<evidence type="ECO:0000313" key="3">
    <source>
        <dbReference type="EMBL" id="CCF43339.1"/>
    </source>
</evidence>
<evidence type="ECO:0000256" key="2">
    <source>
        <dbReference type="SAM" id="Phobius"/>
    </source>
</evidence>